<dbReference type="SMART" id="SM00693">
    <property type="entry name" value="DysFN"/>
    <property type="match status" value="2"/>
</dbReference>
<evidence type="ECO:0000313" key="7">
    <source>
        <dbReference type="Proteomes" id="UP000324222"/>
    </source>
</evidence>
<evidence type="ECO:0000256" key="4">
    <source>
        <dbReference type="SAM" id="MobiDB-lite"/>
    </source>
</evidence>
<dbReference type="PROSITE" id="PS51304">
    <property type="entry name" value="GALECTIN"/>
    <property type="match status" value="1"/>
</dbReference>
<keyword evidence="7" id="KW-1185">Reference proteome</keyword>
<feature type="compositionally biased region" description="Low complexity" evidence="4">
    <location>
        <begin position="391"/>
        <end position="410"/>
    </location>
</feature>
<dbReference type="OrthoDB" id="72441at2759"/>
<evidence type="ECO:0000256" key="2">
    <source>
        <dbReference type="ARBA" id="ARBA00022734"/>
    </source>
</evidence>
<gene>
    <name evidence="6" type="primary">Pex23</name>
    <name evidence="6" type="ORF">E2C01_013758</name>
</gene>
<proteinExistence type="inferred from homology"/>
<dbReference type="EMBL" id="VSRR010000911">
    <property type="protein sequence ID" value="MPC20799.1"/>
    <property type="molecule type" value="Genomic_DNA"/>
</dbReference>
<dbReference type="GO" id="GO:0005737">
    <property type="term" value="C:cytoplasm"/>
    <property type="evidence" value="ECO:0007669"/>
    <property type="project" value="UniProtKB-ARBA"/>
</dbReference>
<reference evidence="6 7" key="1">
    <citation type="submission" date="2019-05" db="EMBL/GenBank/DDBJ databases">
        <title>Another draft genome of Portunus trituberculatus and its Hox gene families provides insights of decapod evolution.</title>
        <authorList>
            <person name="Jeong J.-H."/>
            <person name="Song I."/>
            <person name="Kim S."/>
            <person name="Choi T."/>
            <person name="Kim D."/>
            <person name="Ryu S."/>
            <person name="Kim W."/>
        </authorList>
    </citation>
    <scope>NUCLEOTIDE SEQUENCE [LARGE SCALE GENOMIC DNA]</scope>
    <source>
        <tissue evidence="6">Muscle</tissue>
    </source>
</reference>
<feature type="region of interest" description="Disordered" evidence="4">
    <location>
        <begin position="440"/>
        <end position="489"/>
    </location>
</feature>
<dbReference type="InterPro" id="IPR051513">
    <property type="entry name" value="Tectonin_beta-prop"/>
</dbReference>
<dbReference type="Pfam" id="PF06462">
    <property type="entry name" value="Hyd_WA"/>
    <property type="match status" value="4"/>
</dbReference>
<feature type="domain" description="Galectin" evidence="5">
    <location>
        <begin position="835"/>
        <end position="965"/>
    </location>
</feature>
<dbReference type="GO" id="GO:0098588">
    <property type="term" value="C:bounding membrane of organelle"/>
    <property type="evidence" value="ECO:0007669"/>
    <property type="project" value="UniProtKB-ARBA"/>
</dbReference>
<dbReference type="Proteomes" id="UP000324222">
    <property type="component" value="Unassembled WGS sequence"/>
</dbReference>
<dbReference type="SMART" id="SM00276">
    <property type="entry name" value="GLECT"/>
    <property type="match status" value="1"/>
</dbReference>
<dbReference type="InterPro" id="IPR001079">
    <property type="entry name" value="Galectin_CRD"/>
</dbReference>
<accession>A0A5B7DIC2</accession>
<dbReference type="InterPro" id="IPR010482">
    <property type="entry name" value="TECPR1-like_DysF"/>
</dbReference>
<keyword evidence="3" id="KW-0677">Repeat</keyword>
<evidence type="ECO:0000256" key="1">
    <source>
        <dbReference type="ARBA" id="ARBA00005966"/>
    </source>
</evidence>
<sequence length="1362" mass="150856">MPSSQLFAVNNLGRVFGLSTDEACWRELDYLGIEFKRLSAHESVLWALGGDHQVYVYVYGSSVPIRVCEESYENQRWNPIEGFTGVLLPSDRANFSSADGLTSRVLSTITLPTLAWSWESPWHLHYTHEGQALEKEGWTYAIDFPRTYTAEKRWNSCVRRRKWVRYRRYVALDTWSAVPPIHQDATEEPFIDVSVGGGEVPGEDPDRLMVWAVTALGRVMVRDGVDGSCPEGCRWTHIPTPPDMDVTSVCVGRSGRVWAVTWDGKVIVRMGVNRDCPVGNGWVVVEPPEGSRLQQVAVGVQAVWAVTRDHRVWFRRGLEGSDSATSYNSIMGTSWLMMVGSLNSVSMGPNDQVWGVSSEDTLVLVRTGVTPSELAGRTWKPISLPITTCESPSNSGQSSSASPQSSVSGAGKVTSPDTTAPEDINLEGVEKVLAGLSVKDSVEEEEGKMKEQQEDENISGKAEEKTDGALQDESLAPPQSMVESVDSPSIEIKYPEDCSSLESSGMSDHAGEYVASLLASQSSPVNDLKATPGEPSELEDGTTQKSAEQQHFSPNTKEWIESRLRHASSTSSQGSLGPLRGEVGALREEGPIFNLLPVEDDHLWMWVTGGGCWIKANNMPKWFVSEGSPVHSSEPWRVNVLQRLRQRHEEQIEPFSGSVADFAFVYEEAVEGSSWAISGQCRWWASKQWVPASVELVMVGSRRSQVKDATLLLHYSLSTPAVEEISIGSILLVALCVDSSVGRSLVALYHPNYPLKPKTLSFSTETEAEEWLNHIALACKTFRGHKKRPSQYAVWGLTAQGNLYFHDKYLTEEELRLEARVSHKELPVSEGATSAVLLLDRGFRPGCFVSVLVEIHERAEQFHVNLQTGRGTDCNIAIHINPRFSKKVAILNTKKKGVWGQEEKQGLMNITPGRHCDVSVMCDDDDFKLSIDEQYWCSFKHRLPPSAITHVAVRGDVTITNVTYNHGAGESQLTDWYWRGVGGHFKRVESGACGVTWAISYDFHVYIYTGEEEGGLCKGSITSESGDRLLSDTRHMYVWENQRWNPVTGFTHRGLPTDRNTWSDQTGRHHRPKESIRLPSRHWSWTSEWCVDYHTPGGVDKEGWQYATDFPFNYHGHRYVTDLVRRRRWFRKCRITTSGPWRQMEKVALIDISVSPMCASDGTVPVWGVSVTGEVVVRLGVLLDCHQGDSWILVPAECPMMSVNAGVHSHSVWAVSKDGRAHLRLGVTPGIPQGTQWVNVDSPGHPLVEVASGAGAVWGLDRAGNLHRRTNVLPLFPEGTGWELVCGEVISFSVDTIGSLWAVLESYNTENGSVQGVMVRRVGITPSCPIGTGWQHTLGTGWSAVCARMSVPSTVSIPDATD</sequence>
<feature type="region of interest" description="Disordered" evidence="4">
    <location>
        <begin position="523"/>
        <end position="554"/>
    </location>
</feature>
<dbReference type="SUPFAM" id="SSF49899">
    <property type="entry name" value="Concanavalin A-like lectins/glucanases"/>
    <property type="match status" value="1"/>
</dbReference>
<feature type="compositionally biased region" description="Polar residues" evidence="4">
    <location>
        <begin position="541"/>
        <end position="554"/>
    </location>
</feature>
<protein>
    <submittedName>
        <fullName evidence="6">Tectonin beta-propeller repeat-containing protein</fullName>
    </submittedName>
</protein>
<dbReference type="InterPro" id="IPR006624">
    <property type="entry name" value="Beta-propeller_rpt_TECPR"/>
</dbReference>
<dbReference type="InterPro" id="IPR006614">
    <property type="entry name" value="Peroxin/Ferlin"/>
</dbReference>
<name>A0A5B7DIC2_PORTR</name>
<organism evidence="6 7">
    <name type="scientific">Portunus trituberculatus</name>
    <name type="common">Swimming crab</name>
    <name type="synonym">Neptunus trituberculatus</name>
    <dbReference type="NCBI Taxonomy" id="210409"/>
    <lineage>
        <taxon>Eukaryota</taxon>
        <taxon>Metazoa</taxon>
        <taxon>Ecdysozoa</taxon>
        <taxon>Arthropoda</taxon>
        <taxon>Crustacea</taxon>
        <taxon>Multicrustacea</taxon>
        <taxon>Malacostraca</taxon>
        <taxon>Eumalacostraca</taxon>
        <taxon>Eucarida</taxon>
        <taxon>Decapoda</taxon>
        <taxon>Pleocyemata</taxon>
        <taxon>Brachyura</taxon>
        <taxon>Eubrachyura</taxon>
        <taxon>Portunoidea</taxon>
        <taxon>Portunidae</taxon>
        <taxon>Portuninae</taxon>
        <taxon>Portunus</taxon>
    </lineage>
</organism>
<dbReference type="PANTHER" id="PTHR23250:SF1">
    <property type="entry name" value="TECTONIN BETA-PROPELLER REPEAT-CONTAINING PROTEIN 1"/>
    <property type="match status" value="1"/>
</dbReference>
<dbReference type="Pfam" id="PF00337">
    <property type="entry name" value="Gal-bind_lectin"/>
    <property type="match status" value="1"/>
</dbReference>
<feature type="region of interest" description="Disordered" evidence="4">
    <location>
        <begin position="388"/>
        <end position="426"/>
    </location>
</feature>
<comment type="caution">
    <text evidence="6">The sequence shown here is derived from an EMBL/GenBank/DDBJ whole genome shotgun (WGS) entry which is preliminary data.</text>
</comment>
<dbReference type="InterPro" id="IPR013320">
    <property type="entry name" value="ConA-like_dom_sf"/>
</dbReference>
<dbReference type="GO" id="GO:0030246">
    <property type="term" value="F:carbohydrate binding"/>
    <property type="evidence" value="ECO:0007669"/>
    <property type="project" value="UniProtKB-KW"/>
</dbReference>
<comment type="similarity">
    <text evidence="1">Belongs to the TECPR1 family.</text>
</comment>
<keyword evidence="2" id="KW-0430">Lectin</keyword>
<dbReference type="SMART" id="SM00694">
    <property type="entry name" value="DysFC"/>
    <property type="match status" value="2"/>
</dbReference>
<evidence type="ECO:0000259" key="5">
    <source>
        <dbReference type="PROSITE" id="PS51304"/>
    </source>
</evidence>
<dbReference type="SMART" id="SM00706">
    <property type="entry name" value="TECPR"/>
    <property type="match status" value="9"/>
</dbReference>
<evidence type="ECO:0000313" key="6">
    <source>
        <dbReference type="EMBL" id="MPC20799.1"/>
    </source>
</evidence>
<dbReference type="Gene3D" id="2.60.120.200">
    <property type="match status" value="1"/>
</dbReference>
<dbReference type="Pfam" id="PF06398">
    <property type="entry name" value="Pex24p"/>
    <property type="match status" value="2"/>
</dbReference>
<dbReference type="CDD" id="cd00070">
    <property type="entry name" value="GLECT"/>
    <property type="match status" value="1"/>
</dbReference>
<dbReference type="PANTHER" id="PTHR23250">
    <property type="entry name" value="DYSFERLIN-RELATED"/>
    <property type="match status" value="1"/>
</dbReference>
<evidence type="ECO:0000256" key="3">
    <source>
        <dbReference type="ARBA" id="ARBA00022737"/>
    </source>
</evidence>
<dbReference type="SMART" id="SM00908">
    <property type="entry name" value="Gal-bind_lectin"/>
    <property type="match status" value="1"/>
</dbReference>
<dbReference type="Pfam" id="PF19193">
    <property type="entry name" value="Tectonin"/>
    <property type="match status" value="2"/>
</dbReference>